<evidence type="ECO:0000313" key="3">
    <source>
        <dbReference type="Proteomes" id="UP001175226"/>
    </source>
</evidence>
<organism evidence="2 3">
    <name type="scientific">Armillaria borealis</name>
    <dbReference type="NCBI Taxonomy" id="47425"/>
    <lineage>
        <taxon>Eukaryota</taxon>
        <taxon>Fungi</taxon>
        <taxon>Dikarya</taxon>
        <taxon>Basidiomycota</taxon>
        <taxon>Agaricomycotina</taxon>
        <taxon>Agaricomycetes</taxon>
        <taxon>Agaricomycetidae</taxon>
        <taxon>Agaricales</taxon>
        <taxon>Marasmiineae</taxon>
        <taxon>Physalacriaceae</taxon>
        <taxon>Armillaria</taxon>
    </lineage>
</organism>
<dbReference type="EMBL" id="JAUEPT010000023">
    <property type="protein sequence ID" value="KAK0443159.1"/>
    <property type="molecule type" value="Genomic_DNA"/>
</dbReference>
<evidence type="ECO:0000313" key="2">
    <source>
        <dbReference type="EMBL" id="KAK0443159.1"/>
    </source>
</evidence>
<keyword evidence="1" id="KW-0732">Signal</keyword>
<feature type="signal peptide" evidence="1">
    <location>
        <begin position="1"/>
        <end position="37"/>
    </location>
</feature>
<keyword evidence="3" id="KW-1185">Reference proteome</keyword>
<dbReference type="AlphaFoldDB" id="A0AA39JIP0"/>
<dbReference type="Proteomes" id="UP001175226">
    <property type="component" value="Unassembled WGS sequence"/>
</dbReference>
<gene>
    <name evidence="2" type="ORF">EV421DRAFT_1805143</name>
</gene>
<accession>A0AA39JIP0</accession>
<sequence length="83" mass="9460">MPAFTIVFVHANVALLPCRPRCSLILLYLIWLDRIEACRVTGQCLGRRILDCRRNRRIYLCVGLQFSAGRAGREDMVPADLGR</sequence>
<name>A0AA39JIP0_9AGAR</name>
<evidence type="ECO:0000256" key="1">
    <source>
        <dbReference type="SAM" id="SignalP"/>
    </source>
</evidence>
<comment type="caution">
    <text evidence="2">The sequence shown here is derived from an EMBL/GenBank/DDBJ whole genome shotgun (WGS) entry which is preliminary data.</text>
</comment>
<feature type="chain" id="PRO_5041294573" description="Secreted protein" evidence="1">
    <location>
        <begin position="38"/>
        <end position="83"/>
    </location>
</feature>
<proteinExistence type="predicted"/>
<protein>
    <recommendedName>
        <fullName evidence="4">Secreted protein</fullName>
    </recommendedName>
</protein>
<evidence type="ECO:0008006" key="4">
    <source>
        <dbReference type="Google" id="ProtNLM"/>
    </source>
</evidence>
<reference evidence="2" key="1">
    <citation type="submission" date="2023-06" db="EMBL/GenBank/DDBJ databases">
        <authorList>
            <consortium name="Lawrence Berkeley National Laboratory"/>
            <person name="Ahrendt S."/>
            <person name="Sahu N."/>
            <person name="Indic B."/>
            <person name="Wong-Bajracharya J."/>
            <person name="Merenyi Z."/>
            <person name="Ke H.-M."/>
            <person name="Monk M."/>
            <person name="Kocsube S."/>
            <person name="Drula E."/>
            <person name="Lipzen A."/>
            <person name="Balint B."/>
            <person name="Henrissat B."/>
            <person name="Andreopoulos B."/>
            <person name="Martin F.M."/>
            <person name="Harder C.B."/>
            <person name="Rigling D."/>
            <person name="Ford K.L."/>
            <person name="Foster G.D."/>
            <person name="Pangilinan J."/>
            <person name="Papanicolaou A."/>
            <person name="Barry K."/>
            <person name="LaButti K."/>
            <person name="Viragh M."/>
            <person name="Koriabine M."/>
            <person name="Yan M."/>
            <person name="Riley R."/>
            <person name="Champramary S."/>
            <person name="Plett K.L."/>
            <person name="Tsai I.J."/>
            <person name="Slot J."/>
            <person name="Sipos G."/>
            <person name="Plett J."/>
            <person name="Nagy L.G."/>
            <person name="Grigoriev I.V."/>
        </authorList>
    </citation>
    <scope>NUCLEOTIDE SEQUENCE</scope>
    <source>
        <strain evidence="2">FPL87.14</strain>
    </source>
</reference>